<dbReference type="InterPro" id="IPR018060">
    <property type="entry name" value="HTH_AraC"/>
</dbReference>
<dbReference type="Proteomes" id="UP000036932">
    <property type="component" value="Unassembled WGS sequence"/>
</dbReference>
<dbReference type="PROSITE" id="PS01124">
    <property type="entry name" value="HTH_ARAC_FAMILY_2"/>
    <property type="match status" value="1"/>
</dbReference>
<dbReference type="GO" id="GO:0043565">
    <property type="term" value="F:sequence-specific DNA binding"/>
    <property type="evidence" value="ECO:0007669"/>
    <property type="project" value="InterPro"/>
</dbReference>
<dbReference type="PANTHER" id="PTHR43280:SF34">
    <property type="entry name" value="ARAC-FAMILY TRANSCRIPTIONAL REGULATOR"/>
    <property type="match status" value="1"/>
</dbReference>
<comment type="caution">
    <text evidence="5">The sequence shown here is derived from an EMBL/GenBank/DDBJ whole genome shotgun (WGS) entry which is preliminary data.</text>
</comment>
<sequence length="250" mass="29266">MKEPIRSGSHGNQPFYLSSRMHYLRENFIHPPFDYEHELLEAIRFGDENRAMDMLRKINELEAAVLATYPLRSKKNALIASCTLFTRAIIRGGVDPEIAFHLSDTLILEIEKMTDVERLVHFEYEMLVQFVSMIRSEKEDVSFSHIVNLAIYYIREHIFEELTLQGVAEYLKVHPSYLSDRFKRETGEAITTFINRRKIEESKHLLANTNQSISEIAFTFKFCSQSYYTQVFKNFTGMTPRQFRISGTAR</sequence>
<dbReference type="EMBL" id="LIUT01000006">
    <property type="protein sequence ID" value="KOR76725.1"/>
    <property type="molecule type" value="Genomic_DNA"/>
</dbReference>
<organism evidence="5 6">
    <name type="scientific">Paenibacillus solani</name>
    <dbReference type="NCBI Taxonomy" id="1705565"/>
    <lineage>
        <taxon>Bacteria</taxon>
        <taxon>Bacillati</taxon>
        <taxon>Bacillota</taxon>
        <taxon>Bacilli</taxon>
        <taxon>Bacillales</taxon>
        <taxon>Paenibacillaceae</taxon>
        <taxon>Paenibacillus</taxon>
    </lineage>
</organism>
<reference evidence="6" key="1">
    <citation type="submission" date="2015-08" db="EMBL/GenBank/DDBJ databases">
        <title>Genome sequencing project for genomic taxonomy and phylogenomics of Bacillus-like bacteria.</title>
        <authorList>
            <person name="Liu B."/>
            <person name="Wang J."/>
            <person name="Zhu Y."/>
            <person name="Liu G."/>
            <person name="Chen Q."/>
            <person name="Chen Z."/>
            <person name="Lan J."/>
            <person name="Che J."/>
            <person name="Ge C."/>
            <person name="Shi H."/>
            <person name="Pan Z."/>
            <person name="Liu X."/>
        </authorList>
    </citation>
    <scope>NUCLEOTIDE SEQUENCE [LARGE SCALE GENOMIC DNA]</scope>
    <source>
        <strain evidence="6">FJAT-22460</strain>
    </source>
</reference>
<evidence type="ECO:0000256" key="2">
    <source>
        <dbReference type="ARBA" id="ARBA00023125"/>
    </source>
</evidence>
<evidence type="ECO:0000259" key="4">
    <source>
        <dbReference type="PROSITE" id="PS01124"/>
    </source>
</evidence>
<evidence type="ECO:0000313" key="5">
    <source>
        <dbReference type="EMBL" id="KOR76725.1"/>
    </source>
</evidence>
<dbReference type="PATRIC" id="fig|1705565.3.peg.634"/>
<name>A0A0M1N3W7_9BACL</name>
<proteinExistence type="predicted"/>
<dbReference type="RefSeq" id="WP_054404612.1">
    <property type="nucleotide sequence ID" value="NZ_LIUT01000006.1"/>
</dbReference>
<keyword evidence="2" id="KW-0238">DNA-binding</keyword>
<dbReference type="OrthoDB" id="247151at2"/>
<dbReference type="SMART" id="SM00342">
    <property type="entry name" value="HTH_ARAC"/>
    <property type="match status" value="1"/>
</dbReference>
<evidence type="ECO:0000256" key="1">
    <source>
        <dbReference type="ARBA" id="ARBA00023015"/>
    </source>
</evidence>
<dbReference type="SUPFAM" id="SSF46689">
    <property type="entry name" value="Homeodomain-like"/>
    <property type="match status" value="2"/>
</dbReference>
<dbReference type="Gene3D" id="1.10.10.60">
    <property type="entry name" value="Homeodomain-like"/>
    <property type="match status" value="2"/>
</dbReference>
<accession>A0A0M1N3W7</accession>
<keyword evidence="1" id="KW-0805">Transcription regulation</keyword>
<keyword evidence="6" id="KW-1185">Reference proteome</keyword>
<gene>
    <name evidence="5" type="ORF">AM231_22530</name>
</gene>
<dbReference type="GO" id="GO:0003700">
    <property type="term" value="F:DNA-binding transcription factor activity"/>
    <property type="evidence" value="ECO:0007669"/>
    <property type="project" value="InterPro"/>
</dbReference>
<dbReference type="PANTHER" id="PTHR43280">
    <property type="entry name" value="ARAC-FAMILY TRANSCRIPTIONAL REGULATOR"/>
    <property type="match status" value="1"/>
</dbReference>
<dbReference type="InterPro" id="IPR009057">
    <property type="entry name" value="Homeodomain-like_sf"/>
</dbReference>
<protein>
    <submittedName>
        <fullName evidence="5">AraC family transcriptional regulator</fullName>
    </submittedName>
</protein>
<dbReference type="Pfam" id="PF12833">
    <property type="entry name" value="HTH_18"/>
    <property type="match status" value="1"/>
</dbReference>
<dbReference type="AlphaFoldDB" id="A0A0M1N3W7"/>
<keyword evidence="3" id="KW-0804">Transcription</keyword>
<evidence type="ECO:0000256" key="3">
    <source>
        <dbReference type="ARBA" id="ARBA00023163"/>
    </source>
</evidence>
<feature type="domain" description="HTH araC/xylS-type" evidence="4">
    <location>
        <begin position="148"/>
        <end position="246"/>
    </location>
</feature>
<evidence type="ECO:0000313" key="6">
    <source>
        <dbReference type="Proteomes" id="UP000036932"/>
    </source>
</evidence>